<dbReference type="InterPro" id="IPR002925">
    <property type="entry name" value="Dienelactn_hydro"/>
</dbReference>
<keyword evidence="4" id="KW-1185">Reference proteome</keyword>
<evidence type="ECO:0000256" key="1">
    <source>
        <dbReference type="SAM" id="SignalP"/>
    </source>
</evidence>
<dbReference type="Pfam" id="PF01738">
    <property type="entry name" value="DLH"/>
    <property type="match status" value="1"/>
</dbReference>
<gene>
    <name evidence="3" type="ORF">C7H85_03350</name>
</gene>
<dbReference type="SUPFAM" id="SSF53474">
    <property type="entry name" value="alpha/beta-Hydrolases"/>
    <property type="match status" value="1"/>
</dbReference>
<dbReference type="Proteomes" id="UP000240243">
    <property type="component" value="Unassembled WGS sequence"/>
</dbReference>
<dbReference type="RefSeq" id="WP_106728273.1">
    <property type="nucleotide sequence ID" value="NZ_PXYG01000001.1"/>
</dbReference>
<name>A0A2P7RCH6_9GAMM</name>
<dbReference type="AlphaFoldDB" id="A0A2P7RCH6"/>
<feature type="signal peptide" evidence="1">
    <location>
        <begin position="1"/>
        <end position="19"/>
    </location>
</feature>
<dbReference type="InterPro" id="IPR050261">
    <property type="entry name" value="FrsA_esterase"/>
</dbReference>
<comment type="caution">
    <text evidence="3">The sequence shown here is derived from an EMBL/GenBank/DDBJ whole genome shotgun (WGS) entry which is preliminary data.</text>
</comment>
<dbReference type="Gene3D" id="3.40.50.1820">
    <property type="entry name" value="alpha/beta hydrolase"/>
    <property type="match status" value="1"/>
</dbReference>
<dbReference type="InterPro" id="IPR029058">
    <property type="entry name" value="AB_hydrolase_fold"/>
</dbReference>
<evidence type="ECO:0000313" key="3">
    <source>
        <dbReference type="EMBL" id="PSJ47862.1"/>
    </source>
</evidence>
<reference evidence="3 4" key="1">
    <citation type="submission" date="2018-03" db="EMBL/GenBank/DDBJ databases">
        <title>The draft genome of Zobellella sp. 59N8.</title>
        <authorList>
            <person name="Liu L."/>
            <person name="Li L."/>
            <person name="Zhang X."/>
            <person name="Liang L."/>
            <person name="Wang T."/>
        </authorList>
    </citation>
    <scope>NUCLEOTIDE SEQUENCE [LARGE SCALE GENOMIC DNA]</scope>
    <source>
        <strain evidence="3 4">59N8</strain>
    </source>
</reference>
<dbReference type="GO" id="GO:0016787">
    <property type="term" value="F:hydrolase activity"/>
    <property type="evidence" value="ECO:0007669"/>
    <property type="project" value="UniProtKB-KW"/>
</dbReference>
<sequence length="261" mass="28170">MMKTAAISLLLAVGFPAQAALVTEELDYQVDGQSYKGYLAFDDSIEQPVPGVLVVHEWWGHNDYVRRRAEMLAELGYVALALDMYGDGKQAAHPTQAGEFAQASMASLPQAERRFNAARDLLAGHERVDGGRIAAIGYCYGGGVVLHMARSDAALAAVASFHGTLTPRANPLPAGSPVRIAVFNGAADPMVPSEQVEAFRQEMDTAGADYLLVDYPGALHAFTNPDADRLAAEFNMPIGYDQTADQDSWQQLQTFLSDSFK</sequence>
<accession>A0A2P7RCH6</accession>
<dbReference type="PANTHER" id="PTHR22946">
    <property type="entry name" value="DIENELACTONE HYDROLASE DOMAIN-CONTAINING PROTEIN-RELATED"/>
    <property type="match status" value="1"/>
</dbReference>
<evidence type="ECO:0000313" key="4">
    <source>
        <dbReference type="Proteomes" id="UP000240243"/>
    </source>
</evidence>
<protein>
    <submittedName>
        <fullName evidence="3">Dienelactone hydrolase</fullName>
    </submittedName>
</protein>
<evidence type="ECO:0000259" key="2">
    <source>
        <dbReference type="Pfam" id="PF01738"/>
    </source>
</evidence>
<organism evidence="3 4">
    <name type="scientific">Zobellella endophytica</name>
    <dbReference type="NCBI Taxonomy" id="2116700"/>
    <lineage>
        <taxon>Bacteria</taxon>
        <taxon>Pseudomonadati</taxon>
        <taxon>Pseudomonadota</taxon>
        <taxon>Gammaproteobacteria</taxon>
        <taxon>Aeromonadales</taxon>
        <taxon>Aeromonadaceae</taxon>
        <taxon>Zobellella</taxon>
    </lineage>
</organism>
<keyword evidence="3" id="KW-0378">Hydrolase</keyword>
<dbReference type="PANTHER" id="PTHR22946:SF0">
    <property type="entry name" value="DIENELACTONE HYDROLASE DOMAIN-CONTAINING PROTEIN"/>
    <property type="match status" value="1"/>
</dbReference>
<proteinExistence type="predicted"/>
<dbReference type="EMBL" id="PXYG01000001">
    <property type="protein sequence ID" value="PSJ47862.1"/>
    <property type="molecule type" value="Genomic_DNA"/>
</dbReference>
<feature type="domain" description="Dienelactone hydrolase" evidence="2">
    <location>
        <begin position="37"/>
        <end position="257"/>
    </location>
</feature>
<dbReference type="OrthoDB" id="9787933at2"/>
<keyword evidence="1" id="KW-0732">Signal</keyword>
<feature type="chain" id="PRO_5015176839" evidence="1">
    <location>
        <begin position="20"/>
        <end position="261"/>
    </location>
</feature>